<dbReference type="STRING" id="1194083.BN12_530024"/>
<dbReference type="AlphaFoldDB" id="A0A077M6M1"/>
<keyword evidence="2" id="KW-1185">Reference proteome</keyword>
<proteinExistence type="predicted"/>
<name>A0A077M6M1_9MICO</name>
<gene>
    <name evidence="1" type="ORF">BN12_530024</name>
</gene>
<dbReference type="EMBL" id="CAJB01000385">
    <property type="protein sequence ID" value="CCH79690.1"/>
    <property type="molecule type" value="Genomic_DNA"/>
</dbReference>
<protein>
    <submittedName>
        <fullName evidence="1">Uncharacterized protein</fullName>
    </submittedName>
</protein>
<evidence type="ECO:0000313" key="2">
    <source>
        <dbReference type="Proteomes" id="UP000035721"/>
    </source>
</evidence>
<evidence type="ECO:0000313" key="1">
    <source>
        <dbReference type="EMBL" id="CCH79690.1"/>
    </source>
</evidence>
<dbReference type="Proteomes" id="UP000035721">
    <property type="component" value="Unassembled WGS sequence"/>
</dbReference>
<organism evidence="1 2">
    <name type="scientific">Nostocoides japonicum T1-X7</name>
    <dbReference type="NCBI Taxonomy" id="1194083"/>
    <lineage>
        <taxon>Bacteria</taxon>
        <taxon>Bacillati</taxon>
        <taxon>Actinomycetota</taxon>
        <taxon>Actinomycetes</taxon>
        <taxon>Micrococcales</taxon>
        <taxon>Intrasporangiaceae</taxon>
        <taxon>Nostocoides</taxon>
    </lineage>
</organism>
<reference evidence="1 2" key="1">
    <citation type="journal article" date="2013" name="ISME J.">
        <title>A metabolic model for members of the genus Tetrasphaera involved in enhanced biological phosphorus removal.</title>
        <authorList>
            <person name="Kristiansen R."/>
            <person name="Nguyen H.T.T."/>
            <person name="Saunders A.M."/>
            <person name="Nielsen J.L."/>
            <person name="Wimmer R."/>
            <person name="Le V.Q."/>
            <person name="McIlroy S.J."/>
            <person name="Petrovski S."/>
            <person name="Seviour R.J."/>
            <person name="Calteau A."/>
            <person name="Nielsen K.L."/>
            <person name="Nielsen P.H."/>
        </authorList>
    </citation>
    <scope>NUCLEOTIDE SEQUENCE [LARGE SCALE GENOMIC DNA]</scope>
    <source>
        <strain evidence="1 2">T1-X7</strain>
    </source>
</reference>
<sequence length="165" mass="17908">MMVFQGEVLSVAALLDAARATSEMPPSTQVDVRHTAAQNAETCRALLADGEALDECWRFGILQTLDDYTSVVRRGGHHLAAGVFADEPPRTGAAQIDAAFAALADYLADRDDWATPAWASDPSRHTTTAWYPAVPAIFHDDADRESPEAFRRRGILITARSLARA</sequence>
<comment type="caution">
    <text evidence="1">The sequence shown here is derived from an EMBL/GenBank/DDBJ whole genome shotgun (WGS) entry which is preliminary data.</text>
</comment>
<accession>A0A077M6M1</accession>